<feature type="compositionally biased region" description="Low complexity" evidence="8">
    <location>
        <begin position="178"/>
        <end position="207"/>
    </location>
</feature>
<comment type="subcellular location">
    <subcellularLocation>
        <location evidence="1">Membrane</location>
    </subcellularLocation>
</comment>
<feature type="chain" id="PRO_5047357018" description="Ephrin RBD domain-containing protein" evidence="10">
    <location>
        <begin position="21"/>
        <end position="338"/>
    </location>
</feature>
<keyword evidence="5" id="KW-0325">Glycoprotein</keyword>
<dbReference type="CDD" id="cd02675">
    <property type="entry name" value="Ephrin_ectodomain"/>
    <property type="match status" value="1"/>
</dbReference>
<organism evidence="12 13">
    <name type="scientific">Xylocopa violacea</name>
    <name type="common">Violet carpenter bee</name>
    <name type="synonym">Apis violacea</name>
    <dbReference type="NCBI Taxonomy" id="135666"/>
    <lineage>
        <taxon>Eukaryota</taxon>
        <taxon>Metazoa</taxon>
        <taxon>Ecdysozoa</taxon>
        <taxon>Arthropoda</taxon>
        <taxon>Hexapoda</taxon>
        <taxon>Insecta</taxon>
        <taxon>Pterygota</taxon>
        <taxon>Neoptera</taxon>
        <taxon>Endopterygota</taxon>
        <taxon>Hymenoptera</taxon>
        <taxon>Apocrita</taxon>
        <taxon>Aculeata</taxon>
        <taxon>Apoidea</taxon>
        <taxon>Anthophila</taxon>
        <taxon>Apidae</taxon>
        <taxon>Xylocopa</taxon>
        <taxon>Xylocopa</taxon>
    </lineage>
</organism>
<dbReference type="PROSITE" id="PS51551">
    <property type="entry name" value="EPHRIN_RBD_2"/>
    <property type="match status" value="1"/>
</dbReference>
<dbReference type="EMBL" id="CAXAJV020001287">
    <property type="protein sequence ID" value="CAL7936461.1"/>
    <property type="molecule type" value="Genomic_DNA"/>
</dbReference>
<dbReference type="Proteomes" id="UP001642520">
    <property type="component" value="Unassembled WGS sequence"/>
</dbReference>
<evidence type="ECO:0000256" key="3">
    <source>
        <dbReference type="ARBA" id="ARBA00023136"/>
    </source>
</evidence>
<evidence type="ECO:0000256" key="5">
    <source>
        <dbReference type="ARBA" id="ARBA00023180"/>
    </source>
</evidence>
<comment type="similarity">
    <text evidence="6 7">Belongs to the ephrin family.</text>
</comment>
<dbReference type="Gene3D" id="2.60.40.420">
    <property type="entry name" value="Cupredoxins - blue copper proteins"/>
    <property type="match status" value="1"/>
</dbReference>
<proteinExistence type="inferred from homology"/>
<feature type="domain" description="Ephrin RBD" evidence="11">
    <location>
        <begin position="27"/>
        <end position="170"/>
    </location>
</feature>
<comment type="caution">
    <text evidence="6">Lacks conserved residue(s) required for the propagation of feature annotation.</text>
</comment>
<dbReference type="InterPro" id="IPR031328">
    <property type="entry name" value="Ephrin"/>
</dbReference>
<evidence type="ECO:0000313" key="12">
    <source>
        <dbReference type="EMBL" id="CAL7936461.1"/>
    </source>
</evidence>
<dbReference type="InterPro" id="IPR001799">
    <property type="entry name" value="Ephrin_RBD"/>
</dbReference>
<evidence type="ECO:0000256" key="9">
    <source>
        <dbReference type="SAM" id="Phobius"/>
    </source>
</evidence>
<dbReference type="PANTHER" id="PTHR11304">
    <property type="entry name" value="EPHRIN"/>
    <property type="match status" value="1"/>
</dbReference>
<feature type="signal peptide" evidence="10">
    <location>
        <begin position="1"/>
        <end position="20"/>
    </location>
</feature>
<evidence type="ECO:0000256" key="7">
    <source>
        <dbReference type="RuleBase" id="RU004375"/>
    </source>
</evidence>
<keyword evidence="9" id="KW-1133">Transmembrane helix</keyword>
<evidence type="ECO:0000256" key="8">
    <source>
        <dbReference type="SAM" id="MobiDB-lite"/>
    </source>
</evidence>
<evidence type="ECO:0000256" key="2">
    <source>
        <dbReference type="ARBA" id="ARBA00022729"/>
    </source>
</evidence>
<feature type="region of interest" description="Disordered" evidence="8">
    <location>
        <begin position="178"/>
        <end position="295"/>
    </location>
</feature>
<feature type="transmembrane region" description="Helical" evidence="9">
    <location>
        <begin position="319"/>
        <end position="337"/>
    </location>
</feature>
<evidence type="ECO:0000256" key="1">
    <source>
        <dbReference type="ARBA" id="ARBA00004370"/>
    </source>
</evidence>
<sequence length="338" mass="36938">MVPTSFVTLVFFVCLQTVLLSTVSNGAKTITMYWNTTNSIFRIDNTDHIIDVNKNNAAFEYDQVNIICPVYQPGTYDEEAEKYIIYNVSKEEYETCRITNPSPRVIAVCDKPYKTMYFTITFRPFTPQPGGLEFLPGRDYYFISTSSKEDLHKRIGGRCTSNNMKVVFKVCCGNDADTSSSSSTSRNNSVAVTSSTVPSSSSTSTAVLGGGAAGLPPPLPPSVIQPGDRFYPGGSIHHHQPATAAPTLPHVPPPAIYPAHPHQPPIHNGPPSSTPPKTSNNQKKPNKEYSDHPNEVVKNEELSYKGAGSSLVQDRYSRLVVVLTGSLLISAILPQLLR</sequence>
<keyword evidence="9" id="KW-0812">Transmembrane</keyword>
<evidence type="ECO:0000256" key="10">
    <source>
        <dbReference type="SAM" id="SignalP"/>
    </source>
</evidence>
<dbReference type="SUPFAM" id="SSF49503">
    <property type="entry name" value="Cupredoxins"/>
    <property type="match status" value="1"/>
</dbReference>
<dbReference type="Pfam" id="PF00812">
    <property type="entry name" value="Ephrin"/>
    <property type="match status" value="1"/>
</dbReference>
<keyword evidence="3 7" id="KW-0472">Membrane</keyword>
<keyword evidence="2 10" id="KW-0732">Signal</keyword>
<evidence type="ECO:0000259" key="11">
    <source>
        <dbReference type="PROSITE" id="PS51551"/>
    </source>
</evidence>
<accession>A0ABP1N656</accession>
<protein>
    <recommendedName>
        <fullName evidence="11">Ephrin RBD domain-containing protein</fullName>
    </recommendedName>
</protein>
<dbReference type="PANTHER" id="PTHR11304:SF29">
    <property type="entry name" value="EPHRIN"/>
    <property type="match status" value="1"/>
</dbReference>
<evidence type="ECO:0000313" key="13">
    <source>
        <dbReference type="Proteomes" id="UP001642520"/>
    </source>
</evidence>
<name>A0ABP1N656_XYLVO</name>
<keyword evidence="13" id="KW-1185">Reference proteome</keyword>
<keyword evidence="4" id="KW-1015">Disulfide bond</keyword>
<evidence type="ECO:0000256" key="4">
    <source>
        <dbReference type="ARBA" id="ARBA00023157"/>
    </source>
</evidence>
<reference evidence="12 13" key="1">
    <citation type="submission" date="2024-08" db="EMBL/GenBank/DDBJ databases">
        <authorList>
            <person name="Will J Nash"/>
            <person name="Angela Man"/>
            <person name="Seanna McTaggart"/>
            <person name="Kendall Baker"/>
            <person name="Tom Barker"/>
            <person name="Leah Catchpole"/>
            <person name="Alex Durrant"/>
            <person name="Karim Gharbi"/>
            <person name="Naomi Irish"/>
            <person name="Gemy Kaithakottil"/>
            <person name="Debby Ku"/>
            <person name="Aaliyah Providence"/>
            <person name="Felix Shaw"/>
            <person name="David Swarbreck"/>
            <person name="Chris Watkins"/>
            <person name="Ann M. McCartney"/>
            <person name="Giulio Formenti"/>
            <person name="Alice Mouton"/>
            <person name="Noel Vella"/>
            <person name="Bjorn M von Reumont"/>
            <person name="Adriana Vella"/>
            <person name="Wilfried Haerty"/>
        </authorList>
    </citation>
    <scope>NUCLEOTIDE SEQUENCE [LARGE SCALE GENOMIC DNA]</scope>
</reference>
<evidence type="ECO:0000256" key="6">
    <source>
        <dbReference type="PROSITE-ProRule" id="PRU00884"/>
    </source>
</evidence>
<dbReference type="PRINTS" id="PR01347">
    <property type="entry name" value="EPHRIN"/>
</dbReference>
<comment type="caution">
    <text evidence="12">The sequence shown here is derived from an EMBL/GenBank/DDBJ whole genome shotgun (WGS) entry which is preliminary data.</text>
</comment>
<dbReference type="InterPro" id="IPR008972">
    <property type="entry name" value="Cupredoxin"/>
</dbReference>
<feature type="compositionally biased region" description="Basic and acidic residues" evidence="8">
    <location>
        <begin position="285"/>
        <end position="295"/>
    </location>
</feature>
<gene>
    <name evidence="12" type="ORF">XYLVIOL_LOCUS2180</name>
</gene>
<feature type="compositionally biased region" description="Pro residues" evidence="8">
    <location>
        <begin position="249"/>
        <end position="274"/>
    </location>
</feature>